<feature type="non-terminal residue" evidence="1">
    <location>
        <position position="1"/>
    </location>
</feature>
<dbReference type="Proteomes" id="UP000257109">
    <property type="component" value="Unassembled WGS sequence"/>
</dbReference>
<accession>A0A371GZZ6</accession>
<name>A0A371GZZ6_MUCPR</name>
<evidence type="ECO:0000313" key="1">
    <source>
        <dbReference type="EMBL" id="RDX96079.1"/>
    </source>
</evidence>
<sequence length="199" mass="23383">MESQTSSHLNIWDERYENMLSQFLIGGFHIEHWSLLDEYWKNVWKTIGGSSIHIFDPKGTRTIVLDRDSNFLGHFWRSLWKWIPHVEFDYNWVFNTTTSYSTFELVYGFNPLSSLDLFSLPIMPNCANNKGLSTTQFVQILYDKARLHMERKGEQYARSANRGRKEVLLKEGEDDAGVEELNLRENSLQEGRMMHILKG</sequence>
<dbReference type="PANTHER" id="PTHR35046:SF9">
    <property type="entry name" value="RNA-DIRECTED DNA POLYMERASE"/>
    <property type="match status" value="1"/>
</dbReference>
<keyword evidence="2" id="KW-1185">Reference proteome</keyword>
<dbReference type="AlphaFoldDB" id="A0A371GZZ6"/>
<comment type="caution">
    <text evidence="1">The sequence shown here is derived from an EMBL/GenBank/DDBJ whole genome shotgun (WGS) entry which is preliminary data.</text>
</comment>
<dbReference type="PANTHER" id="PTHR35046">
    <property type="entry name" value="ZINC KNUCKLE (CCHC-TYPE) FAMILY PROTEIN"/>
    <property type="match status" value="1"/>
</dbReference>
<evidence type="ECO:0000313" key="2">
    <source>
        <dbReference type="Proteomes" id="UP000257109"/>
    </source>
</evidence>
<protein>
    <submittedName>
        <fullName evidence="1">Uncharacterized protein</fullName>
    </submittedName>
</protein>
<proteinExistence type="predicted"/>
<dbReference type="EMBL" id="QJKJ01003976">
    <property type="protein sequence ID" value="RDX96079.1"/>
    <property type="molecule type" value="Genomic_DNA"/>
</dbReference>
<organism evidence="1 2">
    <name type="scientific">Mucuna pruriens</name>
    <name type="common">Velvet bean</name>
    <name type="synonym">Dolichos pruriens</name>
    <dbReference type="NCBI Taxonomy" id="157652"/>
    <lineage>
        <taxon>Eukaryota</taxon>
        <taxon>Viridiplantae</taxon>
        <taxon>Streptophyta</taxon>
        <taxon>Embryophyta</taxon>
        <taxon>Tracheophyta</taxon>
        <taxon>Spermatophyta</taxon>
        <taxon>Magnoliopsida</taxon>
        <taxon>eudicotyledons</taxon>
        <taxon>Gunneridae</taxon>
        <taxon>Pentapetalae</taxon>
        <taxon>rosids</taxon>
        <taxon>fabids</taxon>
        <taxon>Fabales</taxon>
        <taxon>Fabaceae</taxon>
        <taxon>Papilionoideae</taxon>
        <taxon>50 kb inversion clade</taxon>
        <taxon>NPAAA clade</taxon>
        <taxon>indigoferoid/millettioid clade</taxon>
        <taxon>Phaseoleae</taxon>
        <taxon>Mucuna</taxon>
    </lineage>
</organism>
<reference evidence="1" key="1">
    <citation type="submission" date="2018-05" db="EMBL/GenBank/DDBJ databases">
        <title>Draft genome of Mucuna pruriens seed.</title>
        <authorList>
            <person name="Nnadi N.E."/>
            <person name="Vos R."/>
            <person name="Hasami M.H."/>
            <person name="Devisetty U.K."/>
            <person name="Aguiy J.C."/>
        </authorList>
    </citation>
    <scope>NUCLEOTIDE SEQUENCE [LARGE SCALE GENOMIC DNA]</scope>
    <source>
        <strain evidence="1">JCA_2017</strain>
    </source>
</reference>
<dbReference type="OrthoDB" id="3240190at2759"/>
<gene>
    <name evidence="1" type="ORF">CR513_21311</name>
</gene>